<name>A0A2U1CS23_9BURK</name>
<dbReference type="EMBL" id="QEKO01000001">
    <property type="protein sequence ID" value="PVY68624.1"/>
    <property type="molecule type" value="Genomic_DNA"/>
</dbReference>
<keyword evidence="2" id="KW-1185">Reference proteome</keyword>
<evidence type="ECO:0000313" key="2">
    <source>
        <dbReference type="Proteomes" id="UP000246145"/>
    </source>
</evidence>
<sequence length="117" mass="12724">MKGRSTTAAQKRFHDLLAQEIGCVACAKLGIFTNYVSIHHIDGRTKPLAHFKVLPLCGPHHQDAGIPGVVAVHPWKTRFETAYGRQADLLAESVQILIDRGFQLPSEALEAAGLEVA</sequence>
<organism evidence="1 2">
    <name type="scientific">Pusillimonas noertemannii</name>
    <dbReference type="NCBI Taxonomy" id="305977"/>
    <lineage>
        <taxon>Bacteria</taxon>
        <taxon>Pseudomonadati</taxon>
        <taxon>Pseudomonadota</taxon>
        <taxon>Betaproteobacteria</taxon>
        <taxon>Burkholderiales</taxon>
        <taxon>Alcaligenaceae</taxon>
        <taxon>Pusillimonas</taxon>
    </lineage>
</organism>
<dbReference type="InterPro" id="IPR031875">
    <property type="entry name" value="RecA_dep_nuc"/>
</dbReference>
<dbReference type="RefSeq" id="WP_116517686.1">
    <property type="nucleotide sequence ID" value="NZ_JACCEX010000001.1"/>
</dbReference>
<dbReference type="Pfam" id="PF16786">
    <property type="entry name" value="RecA_dep_nuc"/>
    <property type="match status" value="1"/>
</dbReference>
<dbReference type="Gene3D" id="3.30.40.190">
    <property type="match status" value="1"/>
</dbReference>
<accession>A0A2U1CS23</accession>
<dbReference type="Proteomes" id="UP000246145">
    <property type="component" value="Unassembled WGS sequence"/>
</dbReference>
<dbReference type="OrthoDB" id="8966986at2"/>
<gene>
    <name evidence="1" type="ORF">C7440_1035</name>
</gene>
<evidence type="ECO:0000313" key="1">
    <source>
        <dbReference type="EMBL" id="PVY68624.1"/>
    </source>
</evidence>
<comment type="caution">
    <text evidence="1">The sequence shown here is derived from an EMBL/GenBank/DDBJ whole genome shotgun (WGS) entry which is preliminary data.</text>
</comment>
<reference evidence="1 2" key="1">
    <citation type="submission" date="2018-04" db="EMBL/GenBank/DDBJ databases">
        <title>Genomic Encyclopedia of Type Strains, Phase IV (KMG-IV): sequencing the most valuable type-strain genomes for metagenomic binning, comparative biology and taxonomic classification.</title>
        <authorList>
            <person name="Goeker M."/>
        </authorList>
    </citation>
    <scope>NUCLEOTIDE SEQUENCE [LARGE SCALE GENOMIC DNA]</scope>
    <source>
        <strain evidence="1 2">DSM 10065</strain>
    </source>
</reference>
<proteinExistence type="predicted"/>
<protein>
    <submittedName>
        <fullName evidence="1">Phage RecA-dependent nuclease</fullName>
    </submittedName>
</protein>
<dbReference type="AlphaFoldDB" id="A0A2U1CS23"/>